<dbReference type="EMBL" id="WJEC01007739">
    <property type="protein sequence ID" value="KAF7468632.1"/>
    <property type="molecule type" value="Genomic_DNA"/>
</dbReference>
<dbReference type="EMBL" id="CABDUW010000151">
    <property type="protein sequence ID" value="VTJ60501.1"/>
    <property type="molecule type" value="Genomic_DNA"/>
</dbReference>
<reference evidence="3 4" key="1">
    <citation type="submission" date="2019-04" db="EMBL/GenBank/DDBJ databases">
        <authorList>
            <person name="Alioto T."/>
            <person name="Alioto T."/>
        </authorList>
    </citation>
    <scope>NUCLEOTIDE SEQUENCE [LARGE SCALE GENOMIC DNA]</scope>
</reference>
<organism evidence="3 4">
    <name type="scientific">Marmota monax</name>
    <name type="common">Woodchuck</name>
    <dbReference type="NCBI Taxonomy" id="9995"/>
    <lineage>
        <taxon>Eukaryota</taxon>
        <taxon>Metazoa</taxon>
        <taxon>Chordata</taxon>
        <taxon>Craniata</taxon>
        <taxon>Vertebrata</taxon>
        <taxon>Euteleostomi</taxon>
        <taxon>Mammalia</taxon>
        <taxon>Eutheria</taxon>
        <taxon>Euarchontoglires</taxon>
        <taxon>Glires</taxon>
        <taxon>Rodentia</taxon>
        <taxon>Sciuromorpha</taxon>
        <taxon>Sciuridae</taxon>
        <taxon>Xerinae</taxon>
        <taxon>Marmotini</taxon>
        <taxon>Marmota</taxon>
    </lineage>
</organism>
<gene>
    <name evidence="2" type="ORF">GHT09_013672</name>
    <name evidence="3" type="ORF">MONAX_5E030877</name>
</gene>
<sequence length="106" mass="12642">MGLGRKWKTEPIRFYYFIICLITSVYEVFSCKETKYTVFLSLKKFLHYCKKTPIWSGMVVNSCELRRLRQEDCKFQASFSNLARPKQLSETLSKLQIKRAEVVTQW</sequence>
<dbReference type="Proteomes" id="UP000335636">
    <property type="component" value="Unassembled WGS sequence"/>
</dbReference>
<keyword evidence="1" id="KW-0472">Membrane</keyword>
<evidence type="ECO:0000313" key="4">
    <source>
        <dbReference type="Proteomes" id="UP000335636"/>
    </source>
</evidence>
<reference evidence="2" key="2">
    <citation type="submission" date="2020-08" db="EMBL/GenBank/DDBJ databases">
        <authorList>
            <person name="Shumante A."/>
            <person name="Zimin A.V."/>
            <person name="Puiu D."/>
            <person name="Salzberg S.L."/>
        </authorList>
    </citation>
    <scope>NUCLEOTIDE SEQUENCE</scope>
    <source>
        <strain evidence="2">WC2-LM</strain>
        <tissue evidence="2">Liver</tissue>
    </source>
</reference>
<keyword evidence="4" id="KW-1185">Reference proteome</keyword>
<keyword evidence="1" id="KW-1133">Transmembrane helix</keyword>
<name>A0A5E4AUV9_MARMO</name>
<protein>
    <submittedName>
        <fullName evidence="3">Uncharacterized protein</fullName>
    </submittedName>
</protein>
<feature type="transmembrane region" description="Helical" evidence="1">
    <location>
        <begin position="12"/>
        <end position="29"/>
    </location>
</feature>
<evidence type="ECO:0000256" key="1">
    <source>
        <dbReference type="SAM" id="Phobius"/>
    </source>
</evidence>
<accession>A0A5E4AUV9</accession>
<evidence type="ECO:0000313" key="2">
    <source>
        <dbReference type="EMBL" id="KAF7468632.1"/>
    </source>
</evidence>
<evidence type="ECO:0000313" key="3">
    <source>
        <dbReference type="EMBL" id="VTJ60501.1"/>
    </source>
</evidence>
<keyword evidence="1" id="KW-0812">Transmembrane</keyword>
<proteinExistence type="predicted"/>
<dbReference type="AlphaFoldDB" id="A0A5E4AUV9"/>
<dbReference type="Proteomes" id="UP000662637">
    <property type="component" value="Unassembled WGS sequence"/>
</dbReference>